<accession>A0ABV9F8M5</accession>
<organism evidence="4 5">
    <name type="scientific">Cohnella hongkongensis</name>
    <dbReference type="NCBI Taxonomy" id="178337"/>
    <lineage>
        <taxon>Bacteria</taxon>
        <taxon>Bacillati</taxon>
        <taxon>Bacillota</taxon>
        <taxon>Bacilli</taxon>
        <taxon>Bacillales</taxon>
        <taxon>Paenibacillaceae</taxon>
        <taxon>Cohnella</taxon>
    </lineage>
</organism>
<dbReference type="InterPro" id="IPR018126">
    <property type="entry name" value="SASP_alpha/beta-type_CS"/>
</dbReference>
<dbReference type="Pfam" id="PF00269">
    <property type="entry name" value="SASP"/>
    <property type="match status" value="1"/>
</dbReference>
<dbReference type="RefSeq" id="WP_378094438.1">
    <property type="nucleotide sequence ID" value="NZ_JBHSEP010000004.1"/>
</dbReference>
<dbReference type="InterPro" id="IPR001448">
    <property type="entry name" value="SASP_alpha/beta-type"/>
</dbReference>
<keyword evidence="2" id="KW-0238">DNA-binding</keyword>
<dbReference type="Gene3D" id="6.10.10.80">
    <property type="entry name" value="Small, acid-soluble spore protein, alpha/beta type-like"/>
    <property type="match status" value="1"/>
</dbReference>
<dbReference type="Proteomes" id="UP001596028">
    <property type="component" value="Unassembled WGS sequence"/>
</dbReference>
<keyword evidence="5" id="KW-1185">Reference proteome</keyword>
<dbReference type="EMBL" id="JBHSEP010000004">
    <property type="protein sequence ID" value="MFC4598320.1"/>
    <property type="molecule type" value="Genomic_DNA"/>
</dbReference>
<name>A0ABV9F8M5_9BACL</name>
<gene>
    <name evidence="4" type="ORF">ACFO3S_08700</name>
</gene>
<protein>
    <submittedName>
        <fullName evidence="4">Alpha/beta-type small acid-soluble spore protein</fullName>
    </submittedName>
</protein>
<comment type="caution">
    <text evidence="4">The sequence shown here is derived from an EMBL/GenBank/DDBJ whole genome shotgun (WGS) entry which is preliminary data.</text>
</comment>
<dbReference type="InterPro" id="IPR038300">
    <property type="entry name" value="SASP_sf_alpha/beta"/>
</dbReference>
<dbReference type="PROSITE" id="PS00304">
    <property type="entry name" value="SASP_1"/>
    <property type="match status" value="1"/>
</dbReference>
<proteinExistence type="inferred from homology"/>
<evidence type="ECO:0000256" key="1">
    <source>
        <dbReference type="ARBA" id="ARBA00005442"/>
    </source>
</evidence>
<reference evidence="5" key="1">
    <citation type="journal article" date="2019" name="Int. J. Syst. Evol. Microbiol.">
        <title>The Global Catalogue of Microorganisms (GCM) 10K type strain sequencing project: providing services to taxonomists for standard genome sequencing and annotation.</title>
        <authorList>
            <consortium name="The Broad Institute Genomics Platform"/>
            <consortium name="The Broad Institute Genome Sequencing Center for Infectious Disease"/>
            <person name="Wu L."/>
            <person name="Ma J."/>
        </authorList>
    </citation>
    <scope>NUCLEOTIDE SEQUENCE [LARGE SCALE GENOMIC DNA]</scope>
    <source>
        <strain evidence="5">CCUG 49571</strain>
    </source>
</reference>
<comment type="similarity">
    <text evidence="1">Belongs to the alpha/beta-type SASP family.</text>
</comment>
<sequence length="92" mass="10310">MARRRRRLAVPDAVDGVRALKADVMRKEGYPVDPQRPDEVKYEVAKEIGVPLQQGDNGKLTTEEAGQVGGRIGGPMVREMIRLAQEQLTRKR</sequence>
<feature type="region of interest" description="Disordered" evidence="3">
    <location>
        <begin position="53"/>
        <end position="72"/>
    </location>
</feature>
<evidence type="ECO:0000256" key="3">
    <source>
        <dbReference type="SAM" id="MobiDB-lite"/>
    </source>
</evidence>
<evidence type="ECO:0000256" key="2">
    <source>
        <dbReference type="ARBA" id="ARBA00023125"/>
    </source>
</evidence>
<evidence type="ECO:0000313" key="4">
    <source>
        <dbReference type="EMBL" id="MFC4598320.1"/>
    </source>
</evidence>
<evidence type="ECO:0000313" key="5">
    <source>
        <dbReference type="Proteomes" id="UP001596028"/>
    </source>
</evidence>